<feature type="non-terminal residue" evidence="1">
    <location>
        <position position="153"/>
    </location>
</feature>
<proteinExistence type="predicted"/>
<protein>
    <submittedName>
        <fullName evidence="1">Uncharacterized protein</fullName>
    </submittedName>
</protein>
<feature type="non-terminal residue" evidence="1">
    <location>
        <position position="1"/>
    </location>
</feature>
<keyword evidence="2" id="KW-1185">Reference proteome</keyword>
<accession>A0ABN9G938</accession>
<comment type="caution">
    <text evidence="1">The sequence shown here is derived from an EMBL/GenBank/DDBJ whole genome shotgun (WGS) entry which is preliminary data.</text>
</comment>
<evidence type="ECO:0000313" key="1">
    <source>
        <dbReference type="EMBL" id="CAI9605709.1"/>
    </source>
</evidence>
<evidence type="ECO:0000313" key="2">
    <source>
        <dbReference type="Proteomes" id="UP001162483"/>
    </source>
</evidence>
<gene>
    <name evidence="1" type="ORF">SPARVUS_LOCUS13655461</name>
</gene>
<reference evidence="1" key="1">
    <citation type="submission" date="2023-05" db="EMBL/GenBank/DDBJ databases">
        <authorList>
            <person name="Stuckert A."/>
        </authorList>
    </citation>
    <scope>NUCLEOTIDE SEQUENCE</scope>
</reference>
<dbReference type="EMBL" id="CATNWA010018163">
    <property type="protein sequence ID" value="CAI9605709.1"/>
    <property type="molecule type" value="Genomic_DNA"/>
</dbReference>
<name>A0ABN9G938_9NEOB</name>
<dbReference type="Proteomes" id="UP001162483">
    <property type="component" value="Unassembled WGS sequence"/>
</dbReference>
<sequence>AISGALCPSDIADHRSQSRRCRLNHVISCVQSQLITCKQGNASYRHFSPLELSAGDMYTDHQGTDDQCALMISVAPSVPPVCVHQCLVSGLISASCQYHITATYQCLPVHITATYQCPSELPFSVTHQCRLSVPISDACQCLSVPPTYASSSV</sequence>
<organism evidence="1 2">
    <name type="scientific">Staurois parvus</name>
    <dbReference type="NCBI Taxonomy" id="386267"/>
    <lineage>
        <taxon>Eukaryota</taxon>
        <taxon>Metazoa</taxon>
        <taxon>Chordata</taxon>
        <taxon>Craniata</taxon>
        <taxon>Vertebrata</taxon>
        <taxon>Euteleostomi</taxon>
        <taxon>Amphibia</taxon>
        <taxon>Batrachia</taxon>
        <taxon>Anura</taxon>
        <taxon>Neobatrachia</taxon>
        <taxon>Ranoidea</taxon>
        <taxon>Ranidae</taxon>
        <taxon>Staurois</taxon>
    </lineage>
</organism>